<evidence type="ECO:0000313" key="5">
    <source>
        <dbReference type="Proteomes" id="UP000013525"/>
    </source>
</evidence>
<dbReference type="eggNOG" id="COG1983">
    <property type="taxonomic scope" value="Bacteria"/>
</dbReference>
<keyword evidence="5" id="KW-1185">Reference proteome</keyword>
<gene>
    <name evidence="4" type="ORF">Rrhod_3335</name>
</gene>
<evidence type="ECO:0000256" key="2">
    <source>
        <dbReference type="SAM" id="Phobius"/>
    </source>
</evidence>
<dbReference type="Pfam" id="PF04024">
    <property type="entry name" value="PspC"/>
    <property type="match status" value="1"/>
</dbReference>
<dbReference type="EMBL" id="APMY01000095">
    <property type="protein sequence ID" value="EOM75537.1"/>
    <property type="molecule type" value="Genomic_DNA"/>
</dbReference>
<comment type="caution">
    <text evidence="4">The sequence shown here is derived from an EMBL/GenBank/DDBJ whole genome shotgun (WGS) entry which is preliminary data.</text>
</comment>
<feature type="domain" description="Phage shock protein PspC N-terminal" evidence="3">
    <location>
        <begin position="37"/>
        <end position="82"/>
    </location>
</feature>
<feature type="transmembrane region" description="Helical" evidence="2">
    <location>
        <begin position="329"/>
        <end position="349"/>
    </location>
</feature>
<feature type="region of interest" description="Disordered" evidence="1">
    <location>
        <begin position="183"/>
        <end position="242"/>
    </location>
</feature>
<dbReference type="AlphaFoldDB" id="R7WJQ9"/>
<evidence type="ECO:0000259" key="3">
    <source>
        <dbReference type="Pfam" id="PF04024"/>
    </source>
</evidence>
<protein>
    <recommendedName>
        <fullName evidence="3">Phage shock protein PspC N-terminal domain-containing protein</fullName>
    </recommendedName>
</protein>
<keyword evidence="2" id="KW-0472">Membrane</keyword>
<feature type="transmembrane region" description="Helical" evidence="2">
    <location>
        <begin position="125"/>
        <end position="146"/>
    </location>
</feature>
<dbReference type="InterPro" id="IPR007168">
    <property type="entry name" value="Phageshock_PspC_N"/>
</dbReference>
<dbReference type="PATRIC" id="fig|1273125.3.peg.3174"/>
<organism evidence="4 5">
    <name type="scientific">Rhodococcus rhodnii LMG 5362</name>
    <dbReference type="NCBI Taxonomy" id="1273125"/>
    <lineage>
        <taxon>Bacteria</taxon>
        <taxon>Bacillati</taxon>
        <taxon>Actinomycetota</taxon>
        <taxon>Actinomycetes</taxon>
        <taxon>Mycobacteriales</taxon>
        <taxon>Nocardiaceae</taxon>
        <taxon>Rhodococcus</taxon>
    </lineage>
</organism>
<feature type="compositionally biased region" description="Pro residues" evidence="1">
    <location>
        <begin position="230"/>
        <end position="241"/>
    </location>
</feature>
<keyword evidence="2" id="KW-1133">Transmembrane helix</keyword>
<keyword evidence="2" id="KW-0812">Transmembrane</keyword>
<sequence length="455" mass="47493">MREHTPTTHDGDMTESSFQDQLADMWRTRPVRLRGPVSGVSAGIGYRYGIDPVLVRVVFVVAALFGGGGIVAYLAAWLLLPKYGDAASAAESALGRGHSSMSGGKIAVLVVAFLVFVTASAGPGAFGMGGSSVLVLALLALAWWFLHRRTPQPPPLPQGFPGVPGTCPVPLDTYTRAVGLHTPYAADSATPPGPYQNQYSPYTRLPDHYVPDPPRTGQSPEPAKESGERPTPPATPTPPQWDPLGVAPFAWDLPEPAGTREVAEQPRAPRSRLTPVVIGLATLTAVAGAVTAGTTGIAWFTPGRIAAMSLAVVGIGLVIGALTRRGHGLLVVAAPLAGFTILASLVGPLDGNRNYGGDFAWTPTSMTELQSTYSIGAGSSVLDLRQLDLTADRTVTVDTMFGHTAVLVPPGMNVTNDCTAIFGENDCLPDGPTADGPLLTLEIDNSFGHVEVLRG</sequence>
<evidence type="ECO:0000256" key="1">
    <source>
        <dbReference type="SAM" id="MobiDB-lite"/>
    </source>
</evidence>
<name>R7WJQ9_9NOCA</name>
<accession>R7WJQ9</accession>
<evidence type="ECO:0000313" key="4">
    <source>
        <dbReference type="EMBL" id="EOM75537.1"/>
    </source>
</evidence>
<feature type="transmembrane region" description="Helical" evidence="2">
    <location>
        <begin position="276"/>
        <end position="299"/>
    </location>
</feature>
<feature type="transmembrane region" description="Helical" evidence="2">
    <location>
        <begin position="57"/>
        <end position="80"/>
    </location>
</feature>
<feature type="transmembrane region" description="Helical" evidence="2">
    <location>
        <begin position="305"/>
        <end position="322"/>
    </location>
</feature>
<dbReference type="Proteomes" id="UP000013525">
    <property type="component" value="Unassembled WGS sequence"/>
</dbReference>
<reference evidence="4 5" key="1">
    <citation type="journal article" date="2013" name="Genome Announc.">
        <title>Draft Genome Sequence of Rhodococcus rhodnii Strain LMG5362, a Symbiont of Rhodnius prolixus (Hemiptera, Reduviidae, Triatominae), the Principle Vector of Trypanosoma cruzi.</title>
        <authorList>
            <person name="Pachebat J.A."/>
            <person name="van Keulen G."/>
            <person name="Whitten M.M."/>
            <person name="Girdwood S."/>
            <person name="Del Sol R."/>
            <person name="Dyson P.J."/>
            <person name="Facey P.D."/>
        </authorList>
    </citation>
    <scope>NUCLEOTIDE SEQUENCE [LARGE SCALE GENOMIC DNA]</scope>
    <source>
        <strain evidence="4 5">LMG 5362</strain>
    </source>
</reference>
<proteinExistence type="predicted"/>